<accession>A0A5N8WKG7</accession>
<dbReference type="AlphaFoldDB" id="A0A5N8WKG7"/>
<dbReference type="InterPro" id="IPR001227">
    <property type="entry name" value="Ac_transferase_dom_sf"/>
</dbReference>
<comment type="caution">
    <text evidence="2">The sequence shown here is derived from an EMBL/GenBank/DDBJ whole genome shotgun (WGS) entry which is preliminary data.</text>
</comment>
<dbReference type="GO" id="GO:0016740">
    <property type="term" value="F:transferase activity"/>
    <property type="evidence" value="ECO:0007669"/>
    <property type="project" value="InterPro"/>
</dbReference>
<protein>
    <submittedName>
        <fullName evidence="2">Beta keto-acyl synthase</fullName>
    </submittedName>
</protein>
<keyword evidence="3" id="KW-1185">Reference proteome</keyword>
<dbReference type="PANTHER" id="PTHR43074:SF1">
    <property type="entry name" value="BETA-KETOACYL SYNTHASE FAMILY PROTEIN-RELATED"/>
    <property type="match status" value="1"/>
</dbReference>
<organism evidence="2 3">
    <name type="scientific">Streptomyces phyllanthi</name>
    <dbReference type="NCBI Taxonomy" id="1803180"/>
    <lineage>
        <taxon>Bacteria</taxon>
        <taxon>Bacillati</taxon>
        <taxon>Actinomycetota</taxon>
        <taxon>Actinomycetes</taxon>
        <taxon>Kitasatosporales</taxon>
        <taxon>Streptomycetaceae</taxon>
        <taxon>Streptomyces</taxon>
    </lineage>
</organism>
<reference evidence="2 3" key="1">
    <citation type="submission" date="2019-07" db="EMBL/GenBank/DDBJ databases">
        <title>New species of Amycolatopsis and Streptomyces.</title>
        <authorList>
            <person name="Duangmal K."/>
            <person name="Teo W.F.A."/>
            <person name="Lipun K."/>
        </authorList>
    </citation>
    <scope>NUCLEOTIDE SEQUENCE [LARGE SCALE GENOMIC DNA]</scope>
    <source>
        <strain evidence="2 3">TISTR 2346</strain>
    </source>
</reference>
<dbReference type="SMART" id="SM00827">
    <property type="entry name" value="PKS_AT"/>
    <property type="match status" value="1"/>
</dbReference>
<dbReference type="InterPro" id="IPR016035">
    <property type="entry name" value="Acyl_Trfase/lysoPLipase"/>
</dbReference>
<feature type="non-terminal residue" evidence="2">
    <location>
        <position position="1"/>
    </location>
</feature>
<dbReference type="PANTHER" id="PTHR43074">
    <property type="entry name" value="OMEGA-3 POLYUNSATURATED FATTY ACID SYNTHASE PFAB-RELATED"/>
    <property type="match status" value="1"/>
</dbReference>
<name>A0A5N8WKG7_9ACTN</name>
<evidence type="ECO:0000313" key="3">
    <source>
        <dbReference type="Proteomes" id="UP000326979"/>
    </source>
</evidence>
<feature type="domain" description="Malonyl-CoA:ACP transacylase (MAT)" evidence="1">
    <location>
        <begin position="115"/>
        <end position="419"/>
    </location>
</feature>
<proteinExistence type="predicted"/>
<dbReference type="SUPFAM" id="SSF52151">
    <property type="entry name" value="FabD/lysophospholipase-like"/>
    <property type="match status" value="1"/>
</dbReference>
<dbReference type="Gene3D" id="3.30.70.250">
    <property type="entry name" value="Malonyl-CoA ACP transacylase, ACP-binding"/>
    <property type="match status" value="1"/>
</dbReference>
<feature type="non-terminal residue" evidence="2">
    <location>
        <position position="468"/>
    </location>
</feature>
<gene>
    <name evidence="2" type="ORF">FNH04_45985</name>
</gene>
<evidence type="ECO:0000313" key="2">
    <source>
        <dbReference type="EMBL" id="MPY46988.1"/>
    </source>
</evidence>
<dbReference type="InterPro" id="IPR052568">
    <property type="entry name" value="PKS-FAS_Synthase"/>
</dbReference>
<evidence type="ECO:0000259" key="1">
    <source>
        <dbReference type="SMART" id="SM00827"/>
    </source>
</evidence>
<dbReference type="Gene3D" id="3.40.366.10">
    <property type="entry name" value="Malonyl-Coenzyme A Acyl Carrier Protein, domain 2"/>
    <property type="match status" value="1"/>
</dbReference>
<dbReference type="Proteomes" id="UP000326979">
    <property type="component" value="Unassembled WGS sequence"/>
</dbReference>
<dbReference type="EMBL" id="VJZE01000899">
    <property type="protein sequence ID" value="MPY46988.1"/>
    <property type="molecule type" value="Genomic_DNA"/>
</dbReference>
<sequence length="468" mass="50106">ARPALRPRTVLAGVDPLGGAPERVRLRAADRAPYTDGPARRVHVYSGADRADVLRALATGREGRDGPARLALVASGPENLAGRAEAARAWLAEGGVRPAGAAFRDRPTEGEVAFVFAGGSMAYPGMGRDLMLAFPGQLDAVEERSGPLYGLVGWAHEGESPRAGHALHQIWGASVLSQLHARITRELLRIEPHASLGYSSGESSALAALGAWPDVSGIAARARRSTLFEHGVVGELRVPRRAWRRAGVTGTEWASYQVEDSADRVREAVADEPAVHLMVVNAPDSCVFGGEATGCLRVLERLGNDRPLRIPYQVAAHVPELEEIRPEWRTMHHLPTTDVGVRFYTCSTARWYRASDDAAADAVTEQALGPIDFARTVEQAWTDGVRVFVEHGPRNLCAQWIGRVLGDREHLVVSLDAPTGRGIPQLLHATAELVAAGVPADLDALHDHLATAGPKARPSGDRPHGGIT</sequence>
<dbReference type="InterPro" id="IPR014043">
    <property type="entry name" value="Acyl_transferase_dom"/>
</dbReference>